<dbReference type="AlphaFoldDB" id="A0A8T0U275"/>
<dbReference type="Proteomes" id="UP000823388">
    <property type="component" value="Chromosome 4K"/>
</dbReference>
<sequence>MDGSNPTPFPSLALLIYMVQLAGSSIFCLQSPSTRQVHLCHTQKH</sequence>
<keyword evidence="1" id="KW-0812">Transmembrane</keyword>
<proteinExistence type="predicted"/>
<keyword evidence="1" id="KW-0472">Membrane</keyword>
<evidence type="ECO:0000313" key="2">
    <source>
        <dbReference type="EMBL" id="KAG2614329.1"/>
    </source>
</evidence>
<dbReference type="EMBL" id="CM029043">
    <property type="protein sequence ID" value="KAG2614329.1"/>
    <property type="molecule type" value="Genomic_DNA"/>
</dbReference>
<evidence type="ECO:0000313" key="3">
    <source>
        <dbReference type="Proteomes" id="UP000823388"/>
    </source>
</evidence>
<keyword evidence="3" id="KW-1185">Reference proteome</keyword>
<comment type="caution">
    <text evidence="2">The sequence shown here is derived from an EMBL/GenBank/DDBJ whole genome shotgun (WGS) entry which is preliminary data.</text>
</comment>
<evidence type="ECO:0000256" key="1">
    <source>
        <dbReference type="SAM" id="Phobius"/>
    </source>
</evidence>
<protein>
    <submittedName>
        <fullName evidence="2">Uncharacterized protein</fullName>
    </submittedName>
</protein>
<name>A0A8T0U275_PANVG</name>
<gene>
    <name evidence="2" type="ORF">PVAP13_4KG382503</name>
</gene>
<accession>A0A8T0U275</accession>
<organism evidence="2 3">
    <name type="scientific">Panicum virgatum</name>
    <name type="common">Blackwell switchgrass</name>
    <dbReference type="NCBI Taxonomy" id="38727"/>
    <lineage>
        <taxon>Eukaryota</taxon>
        <taxon>Viridiplantae</taxon>
        <taxon>Streptophyta</taxon>
        <taxon>Embryophyta</taxon>
        <taxon>Tracheophyta</taxon>
        <taxon>Spermatophyta</taxon>
        <taxon>Magnoliopsida</taxon>
        <taxon>Liliopsida</taxon>
        <taxon>Poales</taxon>
        <taxon>Poaceae</taxon>
        <taxon>PACMAD clade</taxon>
        <taxon>Panicoideae</taxon>
        <taxon>Panicodae</taxon>
        <taxon>Paniceae</taxon>
        <taxon>Panicinae</taxon>
        <taxon>Panicum</taxon>
        <taxon>Panicum sect. Hiantes</taxon>
    </lineage>
</organism>
<feature type="transmembrane region" description="Helical" evidence="1">
    <location>
        <begin position="12"/>
        <end position="29"/>
    </location>
</feature>
<keyword evidence="1" id="KW-1133">Transmembrane helix</keyword>
<reference evidence="2" key="1">
    <citation type="submission" date="2020-05" db="EMBL/GenBank/DDBJ databases">
        <title>WGS assembly of Panicum virgatum.</title>
        <authorList>
            <person name="Lovell J.T."/>
            <person name="Jenkins J."/>
            <person name="Shu S."/>
            <person name="Juenger T.E."/>
            <person name="Schmutz J."/>
        </authorList>
    </citation>
    <scope>NUCLEOTIDE SEQUENCE</scope>
    <source>
        <strain evidence="2">AP13</strain>
    </source>
</reference>